<comment type="subcellular location">
    <subcellularLocation>
        <location evidence="9">Endomembrane system</location>
        <topology evidence="9">Lipid-anchor</topology>
    </subcellularLocation>
    <subcellularLocation>
        <location evidence="1">Membrane</location>
        <topology evidence="1">Lipid-anchor</topology>
        <topology evidence="1">GPI-anchor</topology>
    </subcellularLocation>
</comment>
<comment type="caution">
    <text evidence="12">The sequence shown here is derived from an EMBL/GenBank/DDBJ whole genome shotgun (WGS) entry which is preliminary data.</text>
</comment>
<dbReference type="Gene3D" id="2.60.40.420">
    <property type="entry name" value="Cupredoxins - blue copper proteins"/>
    <property type="match status" value="1"/>
</dbReference>
<evidence type="ECO:0000313" key="13">
    <source>
        <dbReference type="Proteomes" id="UP001085076"/>
    </source>
</evidence>
<reference evidence="12" key="1">
    <citation type="submission" date="2021-03" db="EMBL/GenBank/DDBJ databases">
        <authorList>
            <person name="Li Z."/>
            <person name="Yang C."/>
        </authorList>
    </citation>
    <scope>NUCLEOTIDE SEQUENCE</scope>
    <source>
        <strain evidence="12">Dzin_1.0</strain>
        <tissue evidence="12">Leaf</tissue>
    </source>
</reference>
<keyword evidence="7" id="KW-0449">Lipoprotein</keyword>
<keyword evidence="13" id="KW-1185">Reference proteome</keyword>
<dbReference type="GO" id="GO:0009055">
    <property type="term" value="F:electron transfer activity"/>
    <property type="evidence" value="ECO:0007669"/>
    <property type="project" value="InterPro"/>
</dbReference>
<comment type="similarity">
    <text evidence="8">Belongs to the early nodulin-like (ENODL) family.</text>
</comment>
<evidence type="ECO:0000256" key="4">
    <source>
        <dbReference type="ARBA" id="ARBA00023136"/>
    </source>
</evidence>
<keyword evidence="2" id="KW-0336">GPI-anchor</keyword>
<dbReference type="GO" id="GO:0005886">
    <property type="term" value="C:plasma membrane"/>
    <property type="evidence" value="ECO:0007669"/>
    <property type="project" value="TreeGrafter"/>
</dbReference>
<dbReference type="EMBL" id="JAGGNH010000003">
    <property type="protein sequence ID" value="KAJ0977405.1"/>
    <property type="molecule type" value="Genomic_DNA"/>
</dbReference>
<dbReference type="PROSITE" id="PS51485">
    <property type="entry name" value="PHYTOCYANIN"/>
    <property type="match status" value="1"/>
</dbReference>
<evidence type="ECO:0000256" key="8">
    <source>
        <dbReference type="ARBA" id="ARBA00035011"/>
    </source>
</evidence>
<evidence type="ECO:0000256" key="9">
    <source>
        <dbReference type="ARBA" id="ARBA00037868"/>
    </source>
</evidence>
<evidence type="ECO:0000256" key="2">
    <source>
        <dbReference type="ARBA" id="ARBA00022622"/>
    </source>
</evidence>
<feature type="chain" id="PRO_5038536996" description="Phytocyanin domain-containing protein" evidence="10">
    <location>
        <begin position="23"/>
        <end position="180"/>
    </location>
</feature>
<dbReference type="InterPro" id="IPR003245">
    <property type="entry name" value="Phytocyanin_dom"/>
</dbReference>
<proteinExistence type="inferred from homology"/>
<name>A0A9D5CPY2_9LILI</name>
<gene>
    <name evidence="12" type="ORF">J5N97_012879</name>
</gene>
<protein>
    <recommendedName>
        <fullName evidence="11">Phytocyanin domain-containing protein</fullName>
    </recommendedName>
</protein>
<feature type="signal peptide" evidence="10">
    <location>
        <begin position="1"/>
        <end position="22"/>
    </location>
</feature>
<dbReference type="InterPro" id="IPR008972">
    <property type="entry name" value="Cupredoxin"/>
</dbReference>
<evidence type="ECO:0000259" key="11">
    <source>
        <dbReference type="PROSITE" id="PS51485"/>
    </source>
</evidence>
<dbReference type="GO" id="GO:0012505">
    <property type="term" value="C:endomembrane system"/>
    <property type="evidence" value="ECO:0007669"/>
    <property type="project" value="UniProtKB-SubCell"/>
</dbReference>
<sequence length="180" mass="20068">MEFKLSFSVLVFMVFISSSSHAYKFNVGGKDGWVMNPSESYNHWAERTRFQVNDTLVFKYKKGNDSVLVVRKEDYFTCNTSKPIKKFSDGNTEFKFDRSGPFFFVSGTPRRCENGEKMIVVVLAERKKKTAMPPEESSPGYRSLPPAASPSALKTSSSSGLSVCSCSVCIALMIVAIFGF</sequence>
<reference evidence="12" key="2">
    <citation type="journal article" date="2022" name="Hortic Res">
        <title>The genome of Dioscorea zingiberensis sheds light on the biosynthesis, origin and evolution of the medicinally important diosgenin saponins.</title>
        <authorList>
            <person name="Li Y."/>
            <person name="Tan C."/>
            <person name="Li Z."/>
            <person name="Guo J."/>
            <person name="Li S."/>
            <person name="Chen X."/>
            <person name="Wang C."/>
            <person name="Dai X."/>
            <person name="Yang H."/>
            <person name="Song W."/>
            <person name="Hou L."/>
            <person name="Xu J."/>
            <person name="Tong Z."/>
            <person name="Xu A."/>
            <person name="Yuan X."/>
            <person name="Wang W."/>
            <person name="Yang Q."/>
            <person name="Chen L."/>
            <person name="Sun Z."/>
            <person name="Wang K."/>
            <person name="Pan B."/>
            <person name="Chen J."/>
            <person name="Bao Y."/>
            <person name="Liu F."/>
            <person name="Qi X."/>
            <person name="Gang D.R."/>
            <person name="Wen J."/>
            <person name="Li J."/>
        </authorList>
    </citation>
    <scope>NUCLEOTIDE SEQUENCE</scope>
    <source>
        <strain evidence="12">Dzin_1.0</strain>
    </source>
</reference>
<evidence type="ECO:0000256" key="7">
    <source>
        <dbReference type="ARBA" id="ARBA00023288"/>
    </source>
</evidence>
<dbReference type="InterPro" id="IPR039391">
    <property type="entry name" value="Phytocyanin-like"/>
</dbReference>
<dbReference type="CDD" id="cd11019">
    <property type="entry name" value="OsENODL1_like"/>
    <property type="match status" value="1"/>
</dbReference>
<dbReference type="AlphaFoldDB" id="A0A9D5CPY2"/>
<dbReference type="FunFam" id="2.60.40.420:FF:000010">
    <property type="entry name" value="Early nodulin-like protein 1"/>
    <property type="match status" value="1"/>
</dbReference>
<organism evidence="12 13">
    <name type="scientific">Dioscorea zingiberensis</name>
    <dbReference type="NCBI Taxonomy" id="325984"/>
    <lineage>
        <taxon>Eukaryota</taxon>
        <taxon>Viridiplantae</taxon>
        <taxon>Streptophyta</taxon>
        <taxon>Embryophyta</taxon>
        <taxon>Tracheophyta</taxon>
        <taxon>Spermatophyta</taxon>
        <taxon>Magnoliopsida</taxon>
        <taxon>Liliopsida</taxon>
        <taxon>Dioscoreales</taxon>
        <taxon>Dioscoreaceae</taxon>
        <taxon>Dioscorea</taxon>
    </lineage>
</organism>
<dbReference type="GO" id="GO:0098552">
    <property type="term" value="C:side of membrane"/>
    <property type="evidence" value="ECO:0007669"/>
    <property type="project" value="UniProtKB-KW"/>
</dbReference>
<dbReference type="PANTHER" id="PTHR33021">
    <property type="entry name" value="BLUE COPPER PROTEIN"/>
    <property type="match status" value="1"/>
</dbReference>
<evidence type="ECO:0000256" key="5">
    <source>
        <dbReference type="ARBA" id="ARBA00023157"/>
    </source>
</evidence>
<evidence type="ECO:0000313" key="12">
    <source>
        <dbReference type="EMBL" id="KAJ0977405.1"/>
    </source>
</evidence>
<evidence type="ECO:0000256" key="10">
    <source>
        <dbReference type="SAM" id="SignalP"/>
    </source>
</evidence>
<accession>A0A9D5CPY2</accession>
<feature type="domain" description="Phytocyanin" evidence="11">
    <location>
        <begin position="23"/>
        <end position="124"/>
    </location>
</feature>
<evidence type="ECO:0000256" key="6">
    <source>
        <dbReference type="ARBA" id="ARBA00023180"/>
    </source>
</evidence>
<keyword evidence="6" id="KW-0325">Glycoprotein</keyword>
<dbReference type="Pfam" id="PF02298">
    <property type="entry name" value="Cu_bind_like"/>
    <property type="match status" value="1"/>
</dbReference>
<evidence type="ECO:0000256" key="1">
    <source>
        <dbReference type="ARBA" id="ARBA00004589"/>
    </source>
</evidence>
<keyword evidence="5" id="KW-1015">Disulfide bond</keyword>
<dbReference type="SUPFAM" id="SSF49503">
    <property type="entry name" value="Cupredoxins"/>
    <property type="match status" value="1"/>
</dbReference>
<dbReference type="PANTHER" id="PTHR33021:SF14">
    <property type="entry name" value="OS01G0272700 PROTEIN"/>
    <property type="match status" value="1"/>
</dbReference>
<keyword evidence="3 10" id="KW-0732">Signal</keyword>
<dbReference type="Proteomes" id="UP001085076">
    <property type="component" value="Miscellaneous, Linkage group lg03"/>
</dbReference>
<dbReference type="InterPro" id="IPR041846">
    <property type="entry name" value="ENL_dom"/>
</dbReference>
<dbReference type="OrthoDB" id="2015640at2759"/>
<evidence type="ECO:0000256" key="3">
    <source>
        <dbReference type="ARBA" id="ARBA00022729"/>
    </source>
</evidence>
<keyword evidence="4" id="KW-0472">Membrane</keyword>